<feature type="region of interest" description="Disordered" evidence="1">
    <location>
        <begin position="1"/>
        <end position="74"/>
    </location>
</feature>
<proteinExistence type="predicted"/>
<reference evidence="2" key="1">
    <citation type="journal article" date="2019" name="Nat. Commun.">
        <title>Genome-wide association mapping of date palm fruit traits.</title>
        <authorList>
            <person name="Hazzouri K.M."/>
            <person name="Gros-Balthazard M."/>
            <person name="Flowers J.M."/>
            <person name="Copetti D."/>
            <person name="Lemansour A."/>
            <person name="Lebrun M."/>
            <person name="Masmoudi K."/>
            <person name="Ferrand S."/>
            <person name="Dhar M.I."/>
            <person name="Fresquez Z.A."/>
            <person name="Rosas U."/>
            <person name="Zhang J."/>
            <person name="Talag J."/>
            <person name="Lee S."/>
            <person name="Kudrna D."/>
            <person name="Powell R.F."/>
            <person name="Leitch I.J."/>
            <person name="Krueger R.R."/>
            <person name="Wing R.A."/>
            <person name="Amiri K.M.A."/>
            <person name="Purugganan M.D."/>
        </authorList>
    </citation>
    <scope>NUCLEOTIDE SEQUENCE [LARGE SCALE GENOMIC DNA]</scope>
    <source>
        <strain evidence="2">cv. Khalas</strain>
    </source>
</reference>
<dbReference type="InterPro" id="IPR039624">
    <property type="entry name" value="LEA1/2/D7/KIN2"/>
</dbReference>
<name>A0A8B7CI52_PHODC</name>
<dbReference type="PANTHER" id="PTHR34191">
    <property type="entry name" value="LATE EMBRYOGENESIS ABUNDANT PROTEIN (LEA) FAMILY PROTEIN"/>
    <property type="match status" value="1"/>
</dbReference>
<protein>
    <submittedName>
        <fullName evidence="3">Late embryogenesis abundant protein 29-like</fullName>
    </submittedName>
</protein>
<dbReference type="PANTHER" id="PTHR34191:SF20">
    <property type="entry name" value="LATE EMBRYOGENESIS ABUNDANT PROTEIN (LEA) FAMILY PROTEIN"/>
    <property type="match status" value="1"/>
</dbReference>
<dbReference type="OrthoDB" id="1736743at2759"/>
<keyword evidence="2" id="KW-1185">Reference proteome</keyword>
<evidence type="ECO:0000256" key="1">
    <source>
        <dbReference type="SAM" id="MobiDB-lite"/>
    </source>
</evidence>
<dbReference type="Proteomes" id="UP000228380">
    <property type="component" value="Chromosome 4"/>
</dbReference>
<feature type="compositionally biased region" description="Basic and acidic residues" evidence="1">
    <location>
        <begin position="1"/>
        <end position="10"/>
    </location>
</feature>
<dbReference type="RefSeq" id="XP_008799599.1">
    <property type="nucleotide sequence ID" value="XM_008801377.3"/>
</dbReference>
<organism evidence="2 3">
    <name type="scientific">Phoenix dactylifera</name>
    <name type="common">Date palm</name>
    <dbReference type="NCBI Taxonomy" id="42345"/>
    <lineage>
        <taxon>Eukaryota</taxon>
        <taxon>Viridiplantae</taxon>
        <taxon>Streptophyta</taxon>
        <taxon>Embryophyta</taxon>
        <taxon>Tracheophyta</taxon>
        <taxon>Spermatophyta</taxon>
        <taxon>Magnoliopsida</taxon>
        <taxon>Liliopsida</taxon>
        <taxon>Arecaceae</taxon>
        <taxon>Coryphoideae</taxon>
        <taxon>Phoeniceae</taxon>
        <taxon>Phoenix</taxon>
    </lineage>
</organism>
<feature type="compositionally biased region" description="Basic and acidic residues" evidence="1">
    <location>
        <begin position="21"/>
        <end position="32"/>
    </location>
</feature>
<dbReference type="AlphaFoldDB" id="A0A8B7CI52"/>
<dbReference type="GeneID" id="103714199"/>
<evidence type="ECO:0000313" key="3">
    <source>
        <dbReference type="RefSeq" id="XP_008799599.1"/>
    </source>
</evidence>
<reference evidence="3" key="2">
    <citation type="submission" date="2025-08" db="UniProtKB">
        <authorList>
            <consortium name="RefSeq"/>
        </authorList>
    </citation>
    <scope>IDENTIFICATION</scope>
    <source>
        <tissue evidence="3">Young leaves</tissue>
    </source>
</reference>
<evidence type="ECO:0000313" key="2">
    <source>
        <dbReference type="Proteomes" id="UP000228380"/>
    </source>
</evidence>
<sequence length="74" mass="7774">MASKQSDIRHQAGQAAGHAQVKKDEMVDKASQAKDQAGGYIQQAGEQARNMAQGAADAVKNAVGMEDKKSSTRS</sequence>
<accession>A0A8B7CI52</accession>
<dbReference type="KEGG" id="pda:103714199"/>
<gene>
    <name evidence="3" type="primary">LOC103714199</name>
</gene>
<feature type="compositionally biased region" description="Basic and acidic residues" evidence="1">
    <location>
        <begin position="65"/>
        <end position="74"/>
    </location>
</feature>